<feature type="compositionally biased region" description="Low complexity" evidence="1">
    <location>
        <begin position="103"/>
        <end position="113"/>
    </location>
</feature>
<organism evidence="3 4">
    <name type="scientific">Streptomyces atroolivaceus</name>
    <dbReference type="NCBI Taxonomy" id="66869"/>
    <lineage>
        <taxon>Bacteria</taxon>
        <taxon>Bacillati</taxon>
        <taxon>Actinomycetota</taxon>
        <taxon>Actinomycetes</taxon>
        <taxon>Kitasatosporales</taxon>
        <taxon>Streptomycetaceae</taxon>
        <taxon>Streptomyces</taxon>
    </lineage>
</organism>
<feature type="region of interest" description="Disordered" evidence="1">
    <location>
        <begin position="103"/>
        <end position="129"/>
    </location>
</feature>
<dbReference type="EMBL" id="JBHSJE010000002">
    <property type="protein sequence ID" value="MFC4979050.1"/>
    <property type="molecule type" value="Genomic_DNA"/>
</dbReference>
<feature type="transmembrane region" description="Helical" evidence="2">
    <location>
        <begin position="40"/>
        <end position="64"/>
    </location>
</feature>
<protein>
    <submittedName>
        <fullName evidence="3">HGxxPAAW family protein</fullName>
    </submittedName>
</protein>
<evidence type="ECO:0000313" key="4">
    <source>
        <dbReference type="Proteomes" id="UP001595908"/>
    </source>
</evidence>
<feature type="transmembrane region" description="Helical" evidence="2">
    <location>
        <begin position="12"/>
        <end position="34"/>
    </location>
</feature>
<comment type="caution">
    <text evidence="3">The sequence shown here is derived from an EMBL/GenBank/DDBJ whole genome shotgun (WGS) entry which is preliminary data.</text>
</comment>
<gene>
    <name evidence="3" type="ORF">ACFPL4_11820</name>
</gene>
<dbReference type="Proteomes" id="UP001595908">
    <property type="component" value="Unassembled WGS sequence"/>
</dbReference>
<dbReference type="RefSeq" id="WP_033299160.1">
    <property type="nucleotide sequence ID" value="NZ_JBFBDJ010000002.1"/>
</dbReference>
<keyword evidence="2" id="KW-0472">Membrane</keyword>
<keyword evidence="4" id="KW-1185">Reference proteome</keyword>
<evidence type="ECO:0000256" key="1">
    <source>
        <dbReference type="SAM" id="MobiDB-lite"/>
    </source>
</evidence>
<reference evidence="4" key="1">
    <citation type="journal article" date="2019" name="Int. J. Syst. Evol. Microbiol.">
        <title>The Global Catalogue of Microorganisms (GCM) 10K type strain sequencing project: providing services to taxonomists for standard genome sequencing and annotation.</title>
        <authorList>
            <consortium name="The Broad Institute Genomics Platform"/>
            <consortium name="The Broad Institute Genome Sequencing Center for Infectious Disease"/>
            <person name="Wu L."/>
            <person name="Ma J."/>
        </authorList>
    </citation>
    <scope>NUCLEOTIDE SEQUENCE [LARGE SCALE GENOMIC DNA]</scope>
    <source>
        <strain evidence="4">ICMP 257</strain>
    </source>
</reference>
<dbReference type="GeneID" id="31232916"/>
<evidence type="ECO:0000256" key="2">
    <source>
        <dbReference type="SAM" id="Phobius"/>
    </source>
</evidence>
<sequence length="129" mass="12703">MSAHGDHDLGHTVAGWTGTAIGAAGGVLLGAAVVTTSAALLGLGLAVVALAALTCWALHLAGWGKPTGPRPKGRQDWRLRDTAARHGHPGCLGCRMAGRGRLRPAGAGGSAPAPVRPRSDGPLQGAGAA</sequence>
<name>A0ABV9VA63_STRAZ</name>
<keyword evidence="2" id="KW-0812">Transmembrane</keyword>
<proteinExistence type="predicted"/>
<keyword evidence="2" id="KW-1133">Transmembrane helix</keyword>
<evidence type="ECO:0000313" key="3">
    <source>
        <dbReference type="EMBL" id="MFC4979050.1"/>
    </source>
</evidence>
<accession>A0ABV9VA63</accession>